<dbReference type="Gene3D" id="4.10.60.10">
    <property type="entry name" value="Zinc finger, CCHC-type"/>
    <property type="match status" value="1"/>
</dbReference>
<keyword evidence="1" id="KW-0479">Metal-binding</keyword>
<dbReference type="EnsemblPlants" id="AET7Gv21085900.1">
    <property type="protein sequence ID" value="AET7Gv21085900.1"/>
    <property type="gene ID" value="AET7Gv21085900"/>
</dbReference>
<dbReference type="AlphaFoldDB" id="A0A453SUR0"/>
<dbReference type="GO" id="GO:0003676">
    <property type="term" value="F:nucleic acid binding"/>
    <property type="evidence" value="ECO:0007669"/>
    <property type="project" value="InterPro"/>
</dbReference>
<feature type="domain" description="CCHC-type" evidence="3">
    <location>
        <begin position="30"/>
        <end position="45"/>
    </location>
</feature>
<reference evidence="4" key="4">
    <citation type="submission" date="2019-03" db="UniProtKB">
        <authorList>
            <consortium name="EnsemblPlants"/>
        </authorList>
    </citation>
    <scope>IDENTIFICATION</scope>
</reference>
<dbReference type="KEGG" id="ats:120969576"/>
<evidence type="ECO:0000313" key="5">
    <source>
        <dbReference type="Proteomes" id="UP000015105"/>
    </source>
</evidence>
<feature type="region of interest" description="Disordered" evidence="2">
    <location>
        <begin position="392"/>
        <end position="415"/>
    </location>
</feature>
<keyword evidence="1" id="KW-0863">Zinc-finger</keyword>
<dbReference type="InterPro" id="IPR036875">
    <property type="entry name" value="Znf_CCHC_sf"/>
</dbReference>
<evidence type="ECO:0000256" key="1">
    <source>
        <dbReference type="PROSITE-ProRule" id="PRU00047"/>
    </source>
</evidence>
<dbReference type="GO" id="GO:0008270">
    <property type="term" value="F:zinc ion binding"/>
    <property type="evidence" value="ECO:0007669"/>
    <property type="project" value="UniProtKB-KW"/>
</dbReference>
<evidence type="ECO:0000313" key="4">
    <source>
        <dbReference type="EnsemblPlants" id="AET7Gv21085900.1"/>
    </source>
</evidence>
<protein>
    <recommendedName>
        <fullName evidence="3">CCHC-type domain-containing protein</fullName>
    </recommendedName>
</protein>
<feature type="compositionally biased region" description="Polar residues" evidence="2">
    <location>
        <begin position="307"/>
        <end position="328"/>
    </location>
</feature>
<dbReference type="PANTHER" id="PTHR33170">
    <property type="entry name" value="DUF4283 DOMAIN-CONTAINING PROTEIN-RELATED"/>
    <property type="match status" value="1"/>
</dbReference>
<reference evidence="5" key="1">
    <citation type="journal article" date="2014" name="Science">
        <title>Ancient hybridizations among the ancestral genomes of bread wheat.</title>
        <authorList>
            <consortium name="International Wheat Genome Sequencing Consortium,"/>
            <person name="Marcussen T."/>
            <person name="Sandve S.R."/>
            <person name="Heier L."/>
            <person name="Spannagl M."/>
            <person name="Pfeifer M."/>
            <person name="Jakobsen K.S."/>
            <person name="Wulff B.B."/>
            <person name="Steuernagel B."/>
            <person name="Mayer K.F."/>
            <person name="Olsen O.A."/>
        </authorList>
    </citation>
    <scope>NUCLEOTIDE SEQUENCE [LARGE SCALE GENOMIC DNA]</scope>
    <source>
        <strain evidence="5">cv. AL8/78</strain>
    </source>
</reference>
<keyword evidence="5" id="KW-1185">Reference proteome</keyword>
<proteinExistence type="predicted"/>
<reference evidence="5" key="2">
    <citation type="journal article" date="2017" name="Nat. Plants">
        <title>The Aegilops tauschii genome reveals multiple impacts of transposons.</title>
        <authorList>
            <person name="Zhao G."/>
            <person name="Zou C."/>
            <person name="Li K."/>
            <person name="Wang K."/>
            <person name="Li T."/>
            <person name="Gao L."/>
            <person name="Zhang X."/>
            <person name="Wang H."/>
            <person name="Yang Z."/>
            <person name="Liu X."/>
            <person name="Jiang W."/>
            <person name="Mao L."/>
            <person name="Kong X."/>
            <person name="Jiao Y."/>
            <person name="Jia J."/>
        </authorList>
    </citation>
    <scope>NUCLEOTIDE SEQUENCE [LARGE SCALE GENOMIC DNA]</scope>
    <source>
        <strain evidence="5">cv. AL8/78</strain>
    </source>
</reference>
<dbReference type="PANTHER" id="PTHR33170:SF49">
    <property type="entry name" value="DUF4283 DOMAIN-CONTAINING PROTEIN"/>
    <property type="match status" value="1"/>
</dbReference>
<feature type="compositionally biased region" description="Basic and acidic residues" evidence="2">
    <location>
        <begin position="288"/>
        <end position="306"/>
    </location>
</feature>
<keyword evidence="1" id="KW-0862">Zinc</keyword>
<dbReference type="SUPFAM" id="SSF57756">
    <property type="entry name" value="Retrovirus zinc finger-like domains"/>
    <property type="match status" value="1"/>
</dbReference>
<reference evidence="4" key="3">
    <citation type="journal article" date="2017" name="Nature">
        <title>Genome sequence of the progenitor of the wheat D genome Aegilops tauschii.</title>
        <authorList>
            <person name="Luo M.C."/>
            <person name="Gu Y.Q."/>
            <person name="Puiu D."/>
            <person name="Wang H."/>
            <person name="Twardziok S.O."/>
            <person name="Deal K.R."/>
            <person name="Huo N."/>
            <person name="Zhu T."/>
            <person name="Wang L."/>
            <person name="Wang Y."/>
            <person name="McGuire P.E."/>
            <person name="Liu S."/>
            <person name="Long H."/>
            <person name="Ramasamy R.K."/>
            <person name="Rodriguez J.C."/>
            <person name="Van S.L."/>
            <person name="Yuan L."/>
            <person name="Wang Z."/>
            <person name="Xia Z."/>
            <person name="Xiao L."/>
            <person name="Anderson O.D."/>
            <person name="Ouyang S."/>
            <person name="Liang Y."/>
            <person name="Zimin A.V."/>
            <person name="Pertea G."/>
            <person name="Qi P."/>
            <person name="Bennetzen J.L."/>
            <person name="Dai X."/>
            <person name="Dawson M.W."/>
            <person name="Muller H.G."/>
            <person name="Kugler K."/>
            <person name="Rivarola-Duarte L."/>
            <person name="Spannagl M."/>
            <person name="Mayer K.F.X."/>
            <person name="Lu F.H."/>
            <person name="Bevan M.W."/>
            <person name="Leroy P."/>
            <person name="Li P."/>
            <person name="You F.M."/>
            <person name="Sun Q."/>
            <person name="Liu Z."/>
            <person name="Lyons E."/>
            <person name="Wicker T."/>
            <person name="Salzberg S.L."/>
            <person name="Devos K.M."/>
            <person name="Dvorak J."/>
        </authorList>
    </citation>
    <scope>NUCLEOTIDE SEQUENCE [LARGE SCALE GENOMIC DNA]</scope>
    <source>
        <strain evidence="4">cv. AL8/78</strain>
    </source>
</reference>
<feature type="region of interest" description="Disordered" evidence="2">
    <location>
        <begin position="268"/>
        <end position="328"/>
    </location>
</feature>
<accession>A0A453SUR0</accession>
<dbReference type="STRING" id="200361.A0A453SUR0"/>
<reference evidence="4" key="5">
    <citation type="journal article" date="2021" name="G3 (Bethesda)">
        <title>Aegilops tauschii genome assembly Aet v5.0 features greater sequence contiguity and improved annotation.</title>
        <authorList>
            <person name="Wang L."/>
            <person name="Zhu T."/>
            <person name="Rodriguez J.C."/>
            <person name="Deal K.R."/>
            <person name="Dubcovsky J."/>
            <person name="McGuire P.E."/>
            <person name="Lux T."/>
            <person name="Spannagl M."/>
            <person name="Mayer K.F.X."/>
            <person name="Baldrich P."/>
            <person name="Meyers B.C."/>
            <person name="Huo N."/>
            <person name="Gu Y.Q."/>
            <person name="Zhou H."/>
            <person name="Devos K.M."/>
            <person name="Bennetzen J.L."/>
            <person name="Unver T."/>
            <person name="Budak H."/>
            <person name="Gulick P.J."/>
            <person name="Galiba G."/>
            <person name="Kalapos B."/>
            <person name="Nelson D.R."/>
            <person name="Li P."/>
            <person name="You F.M."/>
            <person name="Luo M.C."/>
            <person name="Dvorak J."/>
        </authorList>
    </citation>
    <scope>NUCLEOTIDE SEQUENCE [LARGE SCALE GENOMIC DNA]</scope>
    <source>
        <strain evidence="4">cv. AL8/78</strain>
    </source>
</reference>
<dbReference type="Gramene" id="AET7Gv21085900.1">
    <property type="protein sequence ID" value="AET7Gv21085900.1"/>
    <property type="gene ID" value="AET7Gv21085900"/>
</dbReference>
<feature type="compositionally biased region" description="Acidic residues" evidence="2">
    <location>
        <begin position="268"/>
        <end position="284"/>
    </location>
</feature>
<dbReference type="Proteomes" id="UP000015105">
    <property type="component" value="Chromosome 7D"/>
</dbReference>
<name>A0A453SUR0_AEGTS</name>
<dbReference type="SMART" id="SM00343">
    <property type="entry name" value="ZnF_C2HC"/>
    <property type="match status" value="2"/>
</dbReference>
<dbReference type="GeneID" id="120969576"/>
<evidence type="ECO:0000259" key="3">
    <source>
        <dbReference type="PROSITE" id="PS50158"/>
    </source>
</evidence>
<dbReference type="RefSeq" id="XP_040252751.1">
    <property type="nucleotide sequence ID" value="XM_040396817.3"/>
</dbReference>
<sequence>MKKGKNAGKNKQAYTKLEEIAATEYADVICYSCGEPGHHKINCPSPPVCFICKVVTHKVEDCPVRRKPRNPAKFVGSGAPGLGYHQIDVPDVNDQHIGARRNVGLVYVESGQVDKQELGHNFSLIYKTNWPWQIRKLDEWTFLVKFPPHIPVESVARYPLFGLPEMDGVTVNVEVWKGTLEHYSELQKVWLKLEGIAPAWAEWSVLEQFASVFGTLIDVDWLGNFKSFFETVRIKIRCKDHTKIPPDRLFGIGDHLFKVKITVEPPVEEADMEEPAYEDIEDSSNEAGQDKEKRDAGRSTKEKDSSRTGSTHSLQGSKSASGNSNQNTKQKVISYLQQLQEPITMGQSYSLLQEMELMDDEDDLEKNISLEDSITKEVEMNFSPQLDTILGRKDQNNPKPHNKWGPVQAQRKSSRVNIGDRSMMEIAMNNKKVQNLEMGKKNNKDLEESVGIVEEMVDLAQRGNGASLGQDITPNFLDLGITVPNSGGVIPLGTSSAGEVDQSLLKLKLDDYKMSGEKNPYSSPPRSPPGGIKHCLLSPVTPLDLLGSPTQPWKKLRGVAAELGIDKTGGHGGDMSSIMLAS</sequence>
<evidence type="ECO:0000256" key="2">
    <source>
        <dbReference type="SAM" id="MobiDB-lite"/>
    </source>
</evidence>
<dbReference type="OrthoDB" id="693181at2759"/>
<dbReference type="OMA" id="AVVWVKI"/>
<dbReference type="PROSITE" id="PS50158">
    <property type="entry name" value="ZF_CCHC"/>
    <property type="match status" value="1"/>
</dbReference>
<organism evidence="4 5">
    <name type="scientific">Aegilops tauschii subsp. strangulata</name>
    <name type="common">Goatgrass</name>
    <dbReference type="NCBI Taxonomy" id="200361"/>
    <lineage>
        <taxon>Eukaryota</taxon>
        <taxon>Viridiplantae</taxon>
        <taxon>Streptophyta</taxon>
        <taxon>Embryophyta</taxon>
        <taxon>Tracheophyta</taxon>
        <taxon>Spermatophyta</taxon>
        <taxon>Magnoliopsida</taxon>
        <taxon>Liliopsida</taxon>
        <taxon>Poales</taxon>
        <taxon>Poaceae</taxon>
        <taxon>BOP clade</taxon>
        <taxon>Pooideae</taxon>
        <taxon>Triticodae</taxon>
        <taxon>Triticeae</taxon>
        <taxon>Triticinae</taxon>
        <taxon>Aegilops</taxon>
    </lineage>
</organism>
<dbReference type="InterPro" id="IPR001878">
    <property type="entry name" value="Znf_CCHC"/>
</dbReference>
<dbReference type="Pfam" id="PF00098">
    <property type="entry name" value="zf-CCHC"/>
    <property type="match status" value="1"/>
</dbReference>